<evidence type="ECO:0000256" key="4">
    <source>
        <dbReference type="ARBA" id="ARBA00022801"/>
    </source>
</evidence>
<comment type="subcellular location">
    <subcellularLocation>
        <location evidence="5">Cytoplasm</location>
    </subcellularLocation>
</comment>
<keyword evidence="2 5" id="KW-0690">Ribosome biogenesis</keyword>
<dbReference type="Proteomes" id="UP000288347">
    <property type="component" value="Unassembled WGS sequence"/>
</dbReference>
<dbReference type="Gene3D" id="3.30.420.140">
    <property type="entry name" value="YqgF/RNase H-like domain"/>
    <property type="match status" value="1"/>
</dbReference>
<evidence type="ECO:0000313" key="9">
    <source>
        <dbReference type="EMBL" id="RTI00523.1"/>
    </source>
</evidence>
<evidence type="ECO:0000256" key="1">
    <source>
        <dbReference type="ARBA" id="ARBA00022490"/>
    </source>
</evidence>
<dbReference type="NCBIfam" id="TIGR00250">
    <property type="entry name" value="RNAse_H_YqgF"/>
    <property type="match status" value="1"/>
</dbReference>
<name>A0A0N0ZR47_THESC</name>
<dbReference type="Proteomes" id="UP000288082">
    <property type="component" value="Unassembled WGS sequence"/>
</dbReference>
<evidence type="ECO:0000256" key="5">
    <source>
        <dbReference type="HAMAP-Rule" id="MF_00651"/>
    </source>
</evidence>
<dbReference type="GO" id="GO:0005829">
    <property type="term" value="C:cytosol"/>
    <property type="evidence" value="ECO:0007669"/>
    <property type="project" value="TreeGrafter"/>
</dbReference>
<dbReference type="PANTHER" id="PTHR33317:SF4">
    <property type="entry name" value="POLYNUCLEOTIDYL TRANSFERASE, RIBONUCLEASE H-LIKE SUPERFAMILY PROTEIN"/>
    <property type="match status" value="1"/>
</dbReference>
<dbReference type="SUPFAM" id="SSF53098">
    <property type="entry name" value="Ribonuclease H-like"/>
    <property type="match status" value="1"/>
</dbReference>
<dbReference type="GO" id="GO:0016788">
    <property type="term" value="F:hydrolase activity, acting on ester bonds"/>
    <property type="evidence" value="ECO:0007669"/>
    <property type="project" value="UniProtKB-UniRule"/>
</dbReference>
<dbReference type="CDD" id="cd16964">
    <property type="entry name" value="YqgF"/>
    <property type="match status" value="1"/>
</dbReference>
<dbReference type="Pfam" id="PF03652">
    <property type="entry name" value="RuvX"/>
    <property type="match status" value="1"/>
</dbReference>
<organism evidence="7 10">
    <name type="scientific">Thermus scotoductus</name>
    <dbReference type="NCBI Taxonomy" id="37636"/>
    <lineage>
        <taxon>Bacteria</taxon>
        <taxon>Thermotogati</taxon>
        <taxon>Deinococcota</taxon>
        <taxon>Deinococci</taxon>
        <taxon>Thermales</taxon>
        <taxon>Thermaceae</taxon>
        <taxon>Thermus</taxon>
    </lineage>
</organism>
<dbReference type="InterPro" id="IPR005227">
    <property type="entry name" value="YqgF"/>
</dbReference>
<dbReference type="InterPro" id="IPR012337">
    <property type="entry name" value="RNaseH-like_sf"/>
</dbReference>
<keyword evidence="1 5" id="KW-0963">Cytoplasm</keyword>
<dbReference type="EMBL" id="PELM01000004">
    <property type="protein sequence ID" value="RTH05484.1"/>
    <property type="molecule type" value="Genomic_DNA"/>
</dbReference>
<dbReference type="Proteomes" id="UP000053099">
    <property type="component" value="Unassembled WGS sequence"/>
</dbReference>
<evidence type="ECO:0000256" key="3">
    <source>
        <dbReference type="ARBA" id="ARBA00022722"/>
    </source>
</evidence>
<evidence type="ECO:0000256" key="2">
    <source>
        <dbReference type="ARBA" id="ARBA00022517"/>
    </source>
</evidence>
<keyword evidence="4 5" id="KW-0378">Hydrolase</keyword>
<dbReference type="EMBL" id="PEMH01000159">
    <property type="protein sequence ID" value="RTI00523.1"/>
    <property type="molecule type" value="Genomic_DNA"/>
</dbReference>
<accession>A0A0N0ZR47</accession>
<dbReference type="RefSeq" id="WP_038028783.1">
    <property type="nucleotide sequence ID" value="NZ_PELM01000004.1"/>
</dbReference>
<evidence type="ECO:0000259" key="6">
    <source>
        <dbReference type="SMART" id="SM00732"/>
    </source>
</evidence>
<comment type="caution">
    <text evidence="7">The sequence shown here is derived from an EMBL/GenBank/DDBJ whole genome shotgun (WGS) entry which is preliminary data.</text>
</comment>
<comment type="function">
    <text evidence="5">Could be a nuclease involved in processing of the 5'-end of pre-16S rRNA.</text>
</comment>
<sequence length="135" mass="14919">MRLGALDVGEARIGLAVGEEGSPFAFGRGYLVRRSLEEDVAALLDFVRREGLGKLLVGLPLRTDLKESAQAQRVLPLVEALRAKGVEVELVDERYTTQAAARRLKHAPKRIRREKGRLDEMSAVILLEGYLAGRL</sequence>
<keyword evidence="3 5" id="KW-0540">Nuclease</keyword>
<dbReference type="GO" id="GO:0004518">
    <property type="term" value="F:nuclease activity"/>
    <property type="evidence" value="ECO:0007669"/>
    <property type="project" value="UniProtKB-KW"/>
</dbReference>
<dbReference type="EC" id="3.1.-.-" evidence="5"/>
<evidence type="ECO:0000313" key="7">
    <source>
        <dbReference type="EMBL" id="KPD32989.1"/>
    </source>
</evidence>
<gene>
    <name evidence="7" type="ORF">AN926_00150</name>
    <name evidence="9" type="ORF">CSW29_05750</name>
    <name evidence="8" type="ORF">CSW50_00165</name>
</gene>
<comment type="similarity">
    <text evidence="5">Belongs to the YqgF HJR family.</text>
</comment>
<protein>
    <recommendedName>
        <fullName evidence="5">Putative pre-16S rRNA nuclease</fullName>
        <ecNumber evidence="5">3.1.-.-</ecNumber>
    </recommendedName>
</protein>
<dbReference type="InterPro" id="IPR006641">
    <property type="entry name" value="YqgF/RNaseH-like_dom"/>
</dbReference>
<evidence type="ECO:0000313" key="8">
    <source>
        <dbReference type="EMBL" id="RTH05484.1"/>
    </source>
</evidence>
<feature type="domain" description="YqgF/RNase H-like" evidence="6">
    <location>
        <begin position="1"/>
        <end position="100"/>
    </location>
</feature>
<evidence type="ECO:0000313" key="11">
    <source>
        <dbReference type="Proteomes" id="UP000288082"/>
    </source>
</evidence>
<evidence type="ECO:0000313" key="12">
    <source>
        <dbReference type="Proteomes" id="UP000288347"/>
    </source>
</evidence>
<evidence type="ECO:0000313" key="10">
    <source>
        <dbReference type="Proteomes" id="UP000053099"/>
    </source>
</evidence>
<proteinExistence type="inferred from homology"/>
<reference evidence="7 10" key="1">
    <citation type="submission" date="2015-09" db="EMBL/GenBank/DDBJ databases">
        <title>Draft genome sequence of Thermus scotoductus strain K1 isolated from a geothermal spring in Nagorno-Karabakh, Armenia.</title>
        <authorList>
            <person name="Saghatelyan A."/>
            <person name="Poghosyan L."/>
            <person name="Panosyan H."/>
            <person name="Birkeland N.-K."/>
        </authorList>
    </citation>
    <scope>NUCLEOTIDE SEQUENCE [LARGE SCALE GENOMIC DNA]</scope>
    <source>
        <strain evidence="7 10">K1</strain>
    </source>
</reference>
<dbReference type="AlphaFoldDB" id="A0A0N0ZR47"/>
<dbReference type="EMBL" id="LJJR01000002">
    <property type="protein sequence ID" value="KPD32989.1"/>
    <property type="molecule type" value="Genomic_DNA"/>
</dbReference>
<dbReference type="InterPro" id="IPR037027">
    <property type="entry name" value="YqgF/RNaseH-like_dom_sf"/>
</dbReference>
<dbReference type="SMART" id="SM00732">
    <property type="entry name" value="YqgFc"/>
    <property type="match status" value="1"/>
</dbReference>
<reference evidence="11 12" key="2">
    <citation type="journal article" date="2019" name="Extremophiles">
        <title>Biogeography of thermophiles and predominance of Thermus scotoductus in domestic water heaters.</title>
        <authorList>
            <person name="Wilpiszeski R.L."/>
            <person name="Zhang Z."/>
            <person name="House C.H."/>
        </authorList>
    </citation>
    <scope>NUCLEOTIDE SEQUENCE [LARGE SCALE GENOMIC DNA]</scope>
    <source>
        <strain evidence="9 12">16_S16</strain>
        <strain evidence="8 11">38_S38</strain>
    </source>
</reference>
<dbReference type="GO" id="GO:0000967">
    <property type="term" value="P:rRNA 5'-end processing"/>
    <property type="evidence" value="ECO:0007669"/>
    <property type="project" value="UniProtKB-UniRule"/>
</dbReference>
<dbReference type="PANTHER" id="PTHR33317">
    <property type="entry name" value="POLYNUCLEOTIDYL TRANSFERASE, RIBONUCLEASE H-LIKE SUPERFAMILY PROTEIN"/>
    <property type="match status" value="1"/>
</dbReference>
<dbReference type="PATRIC" id="fig|37636.3.peg.623"/>
<dbReference type="HAMAP" id="MF_00651">
    <property type="entry name" value="Nuclease_YqgF"/>
    <property type="match status" value="1"/>
</dbReference>